<evidence type="ECO:0000256" key="1">
    <source>
        <dbReference type="ARBA" id="ARBA00004651"/>
    </source>
</evidence>
<accession>A0A504Z089</accession>
<dbReference type="InterPro" id="IPR017452">
    <property type="entry name" value="GPCR_Rhodpsn_7TM"/>
</dbReference>
<dbReference type="InterPro" id="IPR000276">
    <property type="entry name" value="GPCR_Rhodpsn"/>
</dbReference>
<keyword evidence="4 11" id="KW-1133">Transmembrane helix</keyword>
<evidence type="ECO:0000313" key="13">
    <source>
        <dbReference type="EMBL" id="TPP66095.1"/>
    </source>
</evidence>
<gene>
    <name evidence="13" type="ORF">FGIG_11943</name>
</gene>
<reference evidence="13 14" key="1">
    <citation type="submission" date="2019-04" db="EMBL/GenBank/DDBJ databases">
        <title>Annotation for the trematode Fasciola gigantica.</title>
        <authorList>
            <person name="Choi Y.-J."/>
        </authorList>
    </citation>
    <scope>NUCLEOTIDE SEQUENCE [LARGE SCALE GENOMIC DNA]</scope>
    <source>
        <strain evidence="13">Uganda_cow_1</strain>
    </source>
</reference>
<dbReference type="OrthoDB" id="5955450at2759"/>
<dbReference type="PANTHER" id="PTHR24248">
    <property type="entry name" value="ADRENERGIC RECEPTOR-RELATED G-PROTEIN COUPLED RECEPTOR"/>
    <property type="match status" value="1"/>
</dbReference>
<dbReference type="GO" id="GO:0004930">
    <property type="term" value="F:G protein-coupled receptor activity"/>
    <property type="evidence" value="ECO:0007669"/>
    <property type="project" value="UniProtKB-KW"/>
</dbReference>
<proteinExistence type="inferred from homology"/>
<keyword evidence="3 10" id="KW-0812">Transmembrane</keyword>
<dbReference type="AlphaFoldDB" id="A0A504Z089"/>
<dbReference type="Gene3D" id="1.20.1070.10">
    <property type="entry name" value="Rhodopsin 7-helix transmembrane proteins"/>
    <property type="match status" value="1"/>
</dbReference>
<dbReference type="PROSITE" id="PS00237">
    <property type="entry name" value="G_PROTEIN_RECEP_F1_1"/>
    <property type="match status" value="1"/>
</dbReference>
<feature type="transmembrane region" description="Helical" evidence="11">
    <location>
        <begin position="122"/>
        <end position="146"/>
    </location>
</feature>
<keyword evidence="9 10" id="KW-0807">Transducer</keyword>
<comment type="caution">
    <text evidence="13">The sequence shown here is derived from an EMBL/GenBank/DDBJ whole genome shotgun (WGS) entry which is preliminary data.</text>
</comment>
<organism evidence="13 14">
    <name type="scientific">Fasciola gigantica</name>
    <name type="common">Giant liver fluke</name>
    <dbReference type="NCBI Taxonomy" id="46835"/>
    <lineage>
        <taxon>Eukaryota</taxon>
        <taxon>Metazoa</taxon>
        <taxon>Spiralia</taxon>
        <taxon>Lophotrochozoa</taxon>
        <taxon>Platyhelminthes</taxon>
        <taxon>Trematoda</taxon>
        <taxon>Digenea</taxon>
        <taxon>Plagiorchiida</taxon>
        <taxon>Echinostomata</taxon>
        <taxon>Echinostomatoidea</taxon>
        <taxon>Fasciolidae</taxon>
        <taxon>Fasciola</taxon>
    </lineage>
</organism>
<evidence type="ECO:0000256" key="11">
    <source>
        <dbReference type="SAM" id="Phobius"/>
    </source>
</evidence>
<keyword evidence="5 10" id="KW-0297">G-protein coupled receptor</keyword>
<evidence type="ECO:0000256" key="3">
    <source>
        <dbReference type="ARBA" id="ARBA00022692"/>
    </source>
</evidence>
<dbReference type="GO" id="GO:0005886">
    <property type="term" value="C:plasma membrane"/>
    <property type="evidence" value="ECO:0007669"/>
    <property type="project" value="UniProtKB-SubCell"/>
</dbReference>
<sequence length="217" mass="24285">MYFHKVGLFVCAVLTIAITVLIIVGNVLVIISVLVHPPLRQVHNILLVSLAVADLAVGLLVVPLNIVTIIFKGHWIFGPIWCTVHVAADIFFSTASILNLCTVAVDRYLVIRYPAYYLNHRTLTTFFSFIILVYLLSALIVIPPLFGWAAPDYVTFQMANHTRFQCSFNNEIGYVIYSSLGSFYLPASLLVIIYDRSSQIHSALFRIVVHQWGCGVN</sequence>
<dbReference type="SUPFAM" id="SSF81321">
    <property type="entry name" value="Family A G protein-coupled receptor-like"/>
    <property type="match status" value="1"/>
</dbReference>
<feature type="transmembrane region" description="Helical" evidence="11">
    <location>
        <begin position="90"/>
        <end position="110"/>
    </location>
</feature>
<evidence type="ECO:0000259" key="12">
    <source>
        <dbReference type="PROSITE" id="PS50262"/>
    </source>
</evidence>
<dbReference type="STRING" id="46835.A0A504Z089"/>
<evidence type="ECO:0000256" key="2">
    <source>
        <dbReference type="ARBA" id="ARBA00022475"/>
    </source>
</evidence>
<evidence type="ECO:0000256" key="10">
    <source>
        <dbReference type="RuleBase" id="RU000688"/>
    </source>
</evidence>
<feature type="transmembrane region" description="Helical" evidence="11">
    <location>
        <begin position="46"/>
        <end position="70"/>
    </location>
</feature>
<keyword evidence="8" id="KW-0325">Glycoprotein</keyword>
<comment type="similarity">
    <text evidence="10">Belongs to the G-protein coupled receptor 1 family.</text>
</comment>
<evidence type="ECO:0000313" key="14">
    <source>
        <dbReference type="Proteomes" id="UP000316759"/>
    </source>
</evidence>
<feature type="transmembrane region" description="Helical" evidence="11">
    <location>
        <begin position="6"/>
        <end position="34"/>
    </location>
</feature>
<dbReference type="PRINTS" id="PR00237">
    <property type="entry name" value="GPCRRHODOPSN"/>
</dbReference>
<evidence type="ECO:0000256" key="7">
    <source>
        <dbReference type="ARBA" id="ARBA00023170"/>
    </source>
</evidence>
<keyword evidence="6 11" id="KW-0472">Membrane</keyword>
<evidence type="ECO:0000256" key="4">
    <source>
        <dbReference type="ARBA" id="ARBA00022989"/>
    </source>
</evidence>
<dbReference type="PANTHER" id="PTHR24248:SF174">
    <property type="entry name" value="TYRAMINE_OCTOPAMINE RECEPTOR"/>
    <property type="match status" value="1"/>
</dbReference>
<feature type="domain" description="G-protein coupled receptors family 1 profile" evidence="12">
    <location>
        <begin position="25"/>
        <end position="194"/>
    </location>
</feature>
<feature type="transmembrane region" description="Helical" evidence="11">
    <location>
        <begin position="174"/>
        <end position="194"/>
    </location>
</feature>
<evidence type="ECO:0000256" key="8">
    <source>
        <dbReference type="ARBA" id="ARBA00023180"/>
    </source>
</evidence>
<comment type="subcellular location">
    <subcellularLocation>
        <location evidence="1">Cell membrane</location>
        <topology evidence="1">Multi-pass membrane protein</topology>
    </subcellularLocation>
</comment>
<evidence type="ECO:0000256" key="9">
    <source>
        <dbReference type="ARBA" id="ARBA00023224"/>
    </source>
</evidence>
<keyword evidence="14" id="KW-1185">Reference proteome</keyword>
<dbReference type="EMBL" id="SUNJ01002287">
    <property type="protein sequence ID" value="TPP66095.1"/>
    <property type="molecule type" value="Genomic_DNA"/>
</dbReference>
<keyword evidence="2" id="KW-1003">Cell membrane</keyword>
<protein>
    <submittedName>
        <fullName evidence="13">Tyramine/octopamine receptor</fullName>
    </submittedName>
</protein>
<evidence type="ECO:0000256" key="5">
    <source>
        <dbReference type="ARBA" id="ARBA00023040"/>
    </source>
</evidence>
<keyword evidence="7 10" id="KW-0675">Receptor</keyword>
<dbReference type="Proteomes" id="UP000316759">
    <property type="component" value="Unassembled WGS sequence"/>
</dbReference>
<dbReference type="Pfam" id="PF00001">
    <property type="entry name" value="7tm_1"/>
    <property type="match status" value="1"/>
</dbReference>
<name>A0A504Z089_FASGI</name>
<dbReference type="PROSITE" id="PS50262">
    <property type="entry name" value="G_PROTEIN_RECEP_F1_2"/>
    <property type="match status" value="1"/>
</dbReference>
<evidence type="ECO:0000256" key="6">
    <source>
        <dbReference type="ARBA" id="ARBA00023136"/>
    </source>
</evidence>